<dbReference type="AlphaFoldDB" id="A0A5M8QKH0"/>
<keyword evidence="5" id="KW-1185">Reference proteome</keyword>
<dbReference type="RefSeq" id="WP_149098724.1">
    <property type="nucleotide sequence ID" value="NZ_BMMG01000003.1"/>
</dbReference>
<proteinExistence type="predicted"/>
<dbReference type="OrthoDB" id="5623159at2"/>
<evidence type="ECO:0000313" key="5">
    <source>
        <dbReference type="Proteomes" id="UP001570846"/>
    </source>
</evidence>
<gene>
    <name evidence="3" type="ORF">ACD591_05410</name>
    <name evidence="2" type="ORF">FOE74_11465</name>
</gene>
<name>A0A5M8QKH0_9BACT</name>
<dbReference type="Gene3D" id="1.10.101.10">
    <property type="entry name" value="PGBD-like superfamily/PGBD"/>
    <property type="match status" value="1"/>
</dbReference>
<reference evidence="2 4" key="1">
    <citation type="submission" date="2019-07" db="EMBL/GenBank/DDBJ databases">
        <authorList>
            <person name="Qu J.-H."/>
        </authorList>
    </citation>
    <scope>NUCLEOTIDE SEQUENCE [LARGE SCALE GENOMIC DNA]</scope>
    <source>
        <strain evidence="2 4">MDT1-10-3</strain>
    </source>
</reference>
<sequence length="330" mass="36724">MFELREEHLVQLLDQNCFVKPSKGMVFFGLRGCLPIDLDDYSFSDKHLLQVANINYLNPRCTLGQWVPGKGFAVFPGSTVPSQTYVSKAKSRNGMGANQLLTGFYEDYRKGVHHAGSRSGHEAFRQVNKLPIRRTADDLDFDVHDRVEFMSPFDNLHSAWSMGVSDGYASAGCQVVVGYPKCKSRKNQPNTGAWKAFHGNAYALPQDSFSYFLLEGRDAQKVALNGTSSLTARLRYGSKGKLVTRLQEELRKKKFYEGRLDMDFGVRTLLAVLNFQATHFGLEASDGIVGPNTATALNLTLPTIKDHAPLEELVGEPSTPIFSELHNPLQ</sequence>
<dbReference type="Proteomes" id="UP001570846">
    <property type="component" value="Unassembled WGS sequence"/>
</dbReference>
<evidence type="ECO:0000259" key="1">
    <source>
        <dbReference type="Pfam" id="PF01471"/>
    </source>
</evidence>
<dbReference type="EMBL" id="JBGOGF010000002">
    <property type="protein sequence ID" value="MFA1770720.1"/>
    <property type="molecule type" value="Genomic_DNA"/>
</dbReference>
<reference evidence="2 4" key="2">
    <citation type="submission" date="2019-09" db="EMBL/GenBank/DDBJ databases">
        <title>A bacterium isolated from glacier soil.</title>
        <authorList>
            <person name="Liu Q."/>
        </authorList>
    </citation>
    <scope>NUCLEOTIDE SEQUENCE [LARGE SCALE GENOMIC DNA]</scope>
    <source>
        <strain evidence="2 4">MDT1-10-3</strain>
    </source>
</reference>
<dbReference type="Pfam" id="PF01471">
    <property type="entry name" value="PG_binding_1"/>
    <property type="match status" value="1"/>
</dbReference>
<evidence type="ECO:0000313" key="4">
    <source>
        <dbReference type="Proteomes" id="UP000323866"/>
    </source>
</evidence>
<dbReference type="InterPro" id="IPR036365">
    <property type="entry name" value="PGBD-like_sf"/>
</dbReference>
<protein>
    <submittedName>
        <fullName evidence="3">Peptidoglycan-binding protein</fullName>
    </submittedName>
</protein>
<evidence type="ECO:0000313" key="3">
    <source>
        <dbReference type="EMBL" id="MFA1770720.1"/>
    </source>
</evidence>
<dbReference type="EMBL" id="VKKZ01000020">
    <property type="protein sequence ID" value="KAA6434782.1"/>
    <property type="molecule type" value="Genomic_DNA"/>
</dbReference>
<feature type="domain" description="Peptidoglycan binding-like" evidence="1">
    <location>
        <begin position="240"/>
        <end position="297"/>
    </location>
</feature>
<organism evidence="2 4">
    <name type="scientific">Rufibacter glacialis</name>
    <dbReference type="NCBI Taxonomy" id="1259555"/>
    <lineage>
        <taxon>Bacteria</taxon>
        <taxon>Pseudomonadati</taxon>
        <taxon>Bacteroidota</taxon>
        <taxon>Cytophagia</taxon>
        <taxon>Cytophagales</taxon>
        <taxon>Hymenobacteraceae</taxon>
        <taxon>Rufibacter</taxon>
    </lineage>
</organism>
<accession>A0A5M8QKH0</accession>
<evidence type="ECO:0000313" key="2">
    <source>
        <dbReference type="EMBL" id="KAA6434782.1"/>
    </source>
</evidence>
<reference evidence="3 5" key="3">
    <citation type="submission" date="2024-08" db="EMBL/GenBank/DDBJ databases">
        <authorList>
            <person name="Wei W."/>
        </authorList>
    </citation>
    <scope>NUCLEOTIDE SEQUENCE [LARGE SCALE GENOMIC DNA]</scope>
    <source>
        <strain evidence="3 5">XU2</strain>
    </source>
</reference>
<dbReference type="InterPro" id="IPR002477">
    <property type="entry name" value="Peptidoglycan-bd-like"/>
</dbReference>
<dbReference type="SUPFAM" id="SSF47090">
    <property type="entry name" value="PGBD-like"/>
    <property type="match status" value="1"/>
</dbReference>
<dbReference type="InterPro" id="IPR036366">
    <property type="entry name" value="PGBDSf"/>
</dbReference>
<dbReference type="Proteomes" id="UP000323866">
    <property type="component" value="Unassembled WGS sequence"/>
</dbReference>
<comment type="caution">
    <text evidence="2">The sequence shown here is derived from an EMBL/GenBank/DDBJ whole genome shotgun (WGS) entry which is preliminary data.</text>
</comment>